<feature type="compositionally biased region" description="Gly residues" evidence="1">
    <location>
        <begin position="363"/>
        <end position="375"/>
    </location>
</feature>
<organism evidence="3">
    <name type="scientific">Mesorhizobium sp. WSM2240</name>
    <dbReference type="NCBI Taxonomy" id="3228851"/>
    <lineage>
        <taxon>Bacteria</taxon>
        <taxon>Pseudomonadati</taxon>
        <taxon>Pseudomonadota</taxon>
        <taxon>Alphaproteobacteria</taxon>
        <taxon>Hyphomicrobiales</taxon>
        <taxon>Phyllobacteriaceae</taxon>
        <taxon>Mesorhizobium</taxon>
    </lineage>
</organism>
<feature type="region of interest" description="Disordered" evidence="1">
    <location>
        <begin position="128"/>
        <end position="208"/>
    </location>
</feature>
<proteinExistence type="predicted"/>
<dbReference type="Pfam" id="PF02120">
    <property type="entry name" value="Flg_hook"/>
    <property type="match status" value="1"/>
</dbReference>
<keyword evidence="3" id="KW-0966">Cell projection</keyword>
<accession>A0AAU8CM34</accession>
<gene>
    <name evidence="3" type="ORF">ABVK50_20530</name>
</gene>
<sequence>MAGANNTYLPRIAAEHGDADGHEDPKAAEEHPALEERTANASETMPIAFRPPLPPMILLGGFGRPDAGAASEGDLASSTAPASLQTDIASVKADATLAKIAVVALPAVAAAALNVPLQGSAKTVSTESAVAQHAAEQSAKASGKAAEPRPVPASSGELAMKSPAGAASTNETIKPVAAKSALRPDAAASTTITRDSSHEKSASDRPGQAAPVTVLIRQNAPAPATPFPGLTAAPLLTVITADGSWQHLAAADLRALPAQNSVASAHSLKVQLHPAELGMVTASLRFSGEQLTVELQVESIEAQQRLSADSDTIVKSLRALGLEVDRVTIQQSTVAQTSNPRTDTNAGQNGQPASDRQSFNAAGSGGGNGQAGGQQSGRNTSDGAQASQNSVRGSADRAGGGLYI</sequence>
<dbReference type="RefSeq" id="WP_353644826.1">
    <property type="nucleotide sequence ID" value="NZ_CP159253.1"/>
</dbReference>
<dbReference type="InterPro" id="IPR021136">
    <property type="entry name" value="Flagellar_hook_control-like_C"/>
</dbReference>
<keyword evidence="3" id="KW-0969">Cilium</keyword>
<evidence type="ECO:0000256" key="1">
    <source>
        <dbReference type="SAM" id="MobiDB-lite"/>
    </source>
</evidence>
<dbReference type="CDD" id="cd17470">
    <property type="entry name" value="T3SS_Flik_C"/>
    <property type="match status" value="1"/>
</dbReference>
<reference evidence="3" key="1">
    <citation type="submission" date="2024-06" db="EMBL/GenBank/DDBJ databases">
        <title>Mesorhizobium karijinii sp. nov., a symbiont of the iconic Swainsona formosa from arid Australia.</title>
        <authorList>
            <person name="Hill Y.J."/>
            <person name="Watkin E.L.J."/>
            <person name="O'Hara G.W."/>
            <person name="Terpolilli J."/>
            <person name="Tye M.L."/>
            <person name="Kohlmeier M.G."/>
        </authorList>
    </citation>
    <scope>NUCLEOTIDE SEQUENCE</scope>
    <source>
        <strain evidence="3">WSM2240</strain>
    </source>
</reference>
<keyword evidence="3" id="KW-0282">Flagellum</keyword>
<name>A0AAU8CM34_9HYPH</name>
<protein>
    <submittedName>
        <fullName evidence="3">Flagellar hook-length control protein FliK</fullName>
    </submittedName>
</protein>
<feature type="compositionally biased region" description="Basic and acidic residues" evidence="1">
    <location>
        <begin position="13"/>
        <end position="38"/>
    </location>
</feature>
<feature type="domain" description="Flagellar hook-length control protein-like C-terminal" evidence="2">
    <location>
        <begin position="263"/>
        <end position="332"/>
    </location>
</feature>
<feature type="compositionally biased region" description="Polar residues" evidence="1">
    <location>
        <begin position="331"/>
        <end position="359"/>
    </location>
</feature>
<dbReference type="InterPro" id="IPR038610">
    <property type="entry name" value="FliK-like_C_sf"/>
</dbReference>
<feature type="region of interest" description="Disordered" evidence="1">
    <location>
        <begin position="1"/>
        <end position="46"/>
    </location>
</feature>
<dbReference type="AlphaFoldDB" id="A0AAU8CM34"/>
<evidence type="ECO:0000259" key="2">
    <source>
        <dbReference type="Pfam" id="PF02120"/>
    </source>
</evidence>
<dbReference type="EMBL" id="CP159253">
    <property type="protein sequence ID" value="XCG47632.1"/>
    <property type="molecule type" value="Genomic_DNA"/>
</dbReference>
<evidence type="ECO:0000313" key="3">
    <source>
        <dbReference type="EMBL" id="XCG47632.1"/>
    </source>
</evidence>
<dbReference type="Gene3D" id="3.30.750.140">
    <property type="match status" value="1"/>
</dbReference>
<feature type="compositionally biased region" description="Polar residues" evidence="1">
    <location>
        <begin position="378"/>
        <end position="392"/>
    </location>
</feature>
<feature type="region of interest" description="Disordered" evidence="1">
    <location>
        <begin position="331"/>
        <end position="404"/>
    </location>
</feature>